<dbReference type="EMBL" id="AM743169">
    <property type="protein sequence ID" value="CAQ46955.1"/>
    <property type="molecule type" value="Genomic_DNA"/>
</dbReference>
<proteinExistence type="predicted"/>
<dbReference type="HOGENOM" id="CLU_167634_0_0_6"/>
<sequence length="118" mass="12929">MINIARGPGSAAVAACCGPDVPLDEEEDAMLFAVEELESEICKLRGLLQMLHEDQPDVLEDVFEFHVGSLVSHASPEHHARIRTCAQEMLAAIQALPRRRENDTPDFQLMPQLGIGPA</sequence>
<dbReference type="Proteomes" id="UP000008840">
    <property type="component" value="Chromosome"/>
</dbReference>
<evidence type="ECO:0000256" key="1">
    <source>
        <dbReference type="SAM" id="MobiDB-lite"/>
    </source>
</evidence>
<dbReference type="AlphaFoldDB" id="B2FPW4"/>
<feature type="region of interest" description="Disordered" evidence="1">
    <location>
        <begin position="98"/>
        <end position="118"/>
    </location>
</feature>
<keyword evidence="3" id="KW-1185">Reference proteome</keyword>
<gene>
    <name evidence="2" type="ordered locus">Smlt3533</name>
</gene>
<accession>B2FPW4</accession>
<dbReference type="KEGG" id="sml:Smlt3533"/>
<organism evidence="2 3">
    <name type="scientific">Stenotrophomonas maltophilia (strain K279a)</name>
    <dbReference type="NCBI Taxonomy" id="522373"/>
    <lineage>
        <taxon>Bacteria</taxon>
        <taxon>Pseudomonadati</taxon>
        <taxon>Pseudomonadota</taxon>
        <taxon>Gammaproteobacteria</taxon>
        <taxon>Lysobacterales</taxon>
        <taxon>Lysobacteraceae</taxon>
        <taxon>Stenotrophomonas</taxon>
        <taxon>Stenotrophomonas maltophilia group</taxon>
    </lineage>
</organism>
<reference evidence="2 3" key="1">
    <citation type="journal article" date="2008" name="Genome Biol.">
        <title>The complete genome, comparative and functional analysis of Stenotrophomonas maltophilia reveals an organism heavily shielded by drug resistance determinants.</title>
        <authorList>
            <person name="Crossman L.C."/>
            <person name="Gould V.C."/>
            <person name="Dow J.M."/>
            <person name="Vernikos G.S."/>
            <person name="Okazaki A."/>
            <person name="Sebaihia M."/>
            <person name="Saunders D."/>
            <person name="Arrowsmith C."/>
            <person name="Carver T."/>
            <person name="Peters N."/>
            <person name="Adlem E."/>
            <person name="Kerhornou A."/>
            <person name="Lord A."/>
            <person name="Murphy L."/>
            <person name="Seeger K."/>
            <person name="Squares R."/>
            <person name="Rutter S."/>
            <person name="Quail M.A."/>
            <person name="Rajandream M.A."/>
            <person name="Harris D."/>
            <person name="Churcher C."/>
            <person name="Bentley S.D."/>
            <person name="Parkhill J."/>
            <person name="Thomson N.R."/>
            <person name="Avison M.B."/>
        </authorList>
    </citation>
    <scope>NUCLEOTIDE SEQUENCE [LARGE SCALE GENOMIC DNA]</scope>
    <source>
        <strain evidence="2 3">K279a</strain>
    </source>
</reference>
<dbReference type="EnsemblBacteria" id="CAQ46955">
    <property type="protein sequence ID" value="CAQ46955"/>
    <property type="gene ID" value="Smlt3533"/>
</dbReference>
<protein>
    <submittedName>
        <fullName evidence="2">Uncharacterized protein</fullName>
    </submittedName>
</protein>
<evidence type="ECO:0000313" key="2">
    <source>
        <dbReference type="EMBL" id="CAQ46955.1"/>
    </source>
</evidence>
<evidence type="ECO:0000313" key="3">
    <source>
        <dbReference type="Proteomes" id="UP000008840"/>
    </source>
</evidence>
<name>B2FPW4_STRMK</name>